<dbReference type="InterPro" id="IPR001451">
    <property type="entry name" value="Hexapep"/>
</dbReference>
<dbReference type="Pfam" id="PF14602">
    <property type="entry name" value="Hexapep_2"/>
    <property type="match status" value="1"/>
</dbReference>
<keyword evidence="1" id="KW-0028">Amino-acid biosynthesis</keyword>
<protein>
    <submittedName>
        <fullName evidence="6">N-acetyltransferase</fullName>
    </submittedName>
</protein>
<evidence type="ECO:0000256" key="2">
    <source>
        <dbReference type="ARBA" id="ARBA00022679"/>
    </source>
</evidence>
<evidence type="ECO:0000313" key="6">
    <source>
        <dbReference type="EMBL" id="HGI87133.1"/>
    </source>
</evidence>
<reference evidence="6" key="1">
    <citation type="journal article" date="2020" name="mSystems">
        <title>Genome- and Community-Level Interaction Insights into Carbon Utilization and Element Cycling Functions of Hydrothermarchaeota in Hydrothermal Sediment.</title>
        <authorList>
            <person name="Zhou Z."/>
            <person name="Liu Y."/>
            <person name="Xu W."/>
            <person name="Pan J."/>
            <person name="Luo Z.H."/>
            <person name="Li M."/>
        </authorList>
    </citation>
    <scope>NUCLEOTIDE SEQUENCE [LARGE SCALE GENOMIC DNA]</scope>
    <source>
        <strain evidence="6">SpSt-732</strain>
    </source>
</reference>
<gene>
    <name evidence="6" type="ORF">ENV14_01865</name>
</gene>
<dbReference type="CDD" id="cd03358">
    <property type="entry name" value="LbH_WxcM_N_like"/>
    <property type="match status" value="1"/>
</dbReference>
<feature type="domain" description="Mannose-1-phosphate guanyltransferase C-terminal" evidence="5">
    <location>
        <begin position="94"/>
        <end position="170"/>
    </location>
</feature>
<evidence type="ECO:0000259" key="5">
    <source>
        <dbReference type="Pfam" id="PF25087"/>
    </source>
</evidence>
<dbReference type="Gene3D" id="2.160.10.10">
    <property type="entry name" value="Hexapeptide repeat proteins"/>
    <property type="match status" value="1"/>
</dbReference>
<name>A0A7C4BB69_9CREN</name>
<keyword evidence="4" id="KW-0457">Lysine biosynthesis</keyword>
<dbReference type="SUPFAM" id="SSF51161">
    <property type="entry name" value="Trimeric LpxA-like enzymes"/>
    <property type="match status" value="1"/>
</dbReference>
<dbReference type="Pfam" id="PF25087">
    <property type="entry name" value="GMPPB_C"/>
    <property type="match status" value="1"/>
</dbReference>
<keyword evidence="3" id="KW-0220">Diaminopimelate biosynthesis</keyword>
<dbReference type="PROSITE" id="PS00101">
    <property type="entry name" value="HEXAPEP_TRANSFERASES"/>
    <property type="match status" value="1"/>
</dbReference>
<dbReference type="PANTHER" id="PTHR43300:SF10">
    <property type="entry name" value="2,3,4,5-TETRAHYDROPYRIDINE-2,6-DICARBOXYLATE N-ACETYLTRANSFERASE"/>
    <property type="match status" value="1"/>
</dbReference>
<dbReference type="PANTHER" id="PTHR43300">
    <property type="entry name" value="ACETYLTRANSFERASE"/>
    <property type="match status" value="1"/>
</dbReference>
<dbReference type="InterPro" id="IPR018357">
    <property type="entry name" value="Hexapep_transf_CS"/>
</dbReference>
<proteinExistence type="predicted"/>
<organism evidence="6">
    <name type="scientific">Ignisphaera aggregans</name>
    <dbReference type="NCBI Taxonomy" id="334771"/>
    <lineage>
        <taxon>Archaea</taxon>
        <taxon>Thermoproteota</taxon>
        <taxon>Thermoprotei</taxon>
        <taxon>Desulfurococcales</taxon>
        <taxon>Desulfurococcaceae</taxon>
        <taxon>Ignisphaera</taxon>
    </lineage>
</organism>
<comment type="caution">
    <text evidence="6">The sequence shown here is derived from an EMBL/GenBank/DDBJ whole genome shotgun (WGS) entry which is preliminary data.</text>
</comment>
<dbReference type="AlphaFoldDB" id="A0A7C4BB69"/>
<dbReference type="InterPro" id="IPR056729">
    <property type="entry name" value="GMPPB_C"/>
</dbReference>
<dbReference type="InterPro" id="IPR050179">
    <property type="entry name" value="Trans_hexapeptide_repeat"/>
</dbReference>
<dbReference type="EMBL" id="DTFF01000014">
    <property type="protein sequence ID" value="HGI87133.1"/>
    <property type="molecule type" value="Genomic_DNA"/>
</dbReference>
<evidence type="ECO:0000256" key="1">
    <source>
        <dbReference type="ARBA" id="ARBA00022605"/>
    </source>
</evidence>
<dbReference type="InterPro" id="IPR011004">
    <property type="entry name" value="Trimer_LpxA-like_sf"/>
</dbReference>
<evidence type="ECO:0000256" key="4">
    <source>
        <dbReference type="ARBA" id="ARBA00023154"/>
    </source>
</evidence>
<sequence>MRTPWRYVSTKALLGAGTFIGNNTSIYGFTKVGVGVYIDDNVTIGYPMRSKIVKLMERLRNAEAREEDSEPYQMLDELSSGSVIGDNCIIRRGTIIYEEVSIGSSCEMGHNVLIRENVNIGKGCKIGSYTILDGYITIGDDTIVQSAVYIPPKVSIGSRVFIAPRVVFTNDRYPPSKRIIETIVEDEVVIGANSTIVAGIKIGKGAVIAAGSVITKSVEPYTVVAGAPARPVMKREEYDKKKIEYELSTGAFPWR</sequence>
<evidence type="ECO:0000256" key="3">
    <source>
        <dbReference type="ARBA" id="ARBA00022915"/>
    </source>
</evidence>
<keyword evidence="2 6" id="KW-0808">Transferase</keyword>
<accession>A0A7C4BB69</accession>
<dbReference type="GO" id="GO:0016740">
    <property type="term" value="F:transferase activity"/>
    <property type="evidence" value="ECO:0007669"/>
    <property type="project" value="UniProtKB-KW"/>
</dbReference>